<dbReference type="InterPro" id="IPR013785">
    <property type="entry name" value="Aldolase_TIM"/>
</dbReference>
<dbReference type="PANTHER" id="PTHR10683:SF28">
    <property type="entry name" value="TRANSALDOLASE C"/>
    <property type="match status" value="1"/>
</dbReference>
<dbReference type="Gene3D" id="3.20.20.70">
    <property type="entry name" value="Aldolase class I"/>
    <property type="match status" value="1"/>
</dbReference>
<accession>A0A7X6D7R0</accession>
<comment type="caution">
    <text evidence="2">The sequence shown here is derived from an EMBL/GenBank/DDBJ whole genome shotgun (WGS) entry which is preliminary data.</text>
</comment>
<protein>
    <submittedName>
        <fullName evidence="2">Transaldolase</fullName>
    </submittedName>
</protein>
<dbReference type="PROSITE" id="PS01054">
    <property type="entry name" value="TRANSALDOLASE_1"/>
    <property type="match status" value="1"/>
</dbReference>
<dbReference type="Pfam" id="PF00923">
    <property type="entry name" value="TAL_FSA"/>
    <property type="match status" value="1"/>
</dbReference>
<dbReference type="InterPro" id="IPR018225">
    <property type="entry name" value="Transaldolase_AS"/>
</dbReference>
<dbReference type="EMBL" id="JAAVMB010000004">
    <property type="protein sequence ID" value="NKC67396.1"/>
    <property type="molecule type" value="Genomic_DNA"/>
</dbReference>
<dbReference type="InterPro" id="IPR001585">
    <property type="entry name" value="TAL/FSA"/>
</dbReference>
<evidence type="ECO:0000256" key="1">
    <source>
        <dbReference type="ARBA" id="ARBA00023270"/>
    </source>
</evidence>
<gene>
    <name evidence="2" type="ORF">HED35_04785</name>
</gene>
<proteinExistence type="predicted"/>
<dbReference type="SUPFAM" id="SSF51569">
    <property type="entry name" value="Aldolase"/>
    <property type="match status" value="1"/>
</dbReference>
<dbReference type="AlphaFoldDB" id="A0A7X6D7R0"/>
<dbReference type="RefSeq" id="WP_167806610.1">
    <property type="nucleotide sequence ID" value="NZ_JAAVMB010000004.1"/>
</dbReference>
<reference evidence="2 3" key="1">
    <citation type="submission" date="2020-03" db="EMBL/GenBank/DDBJ databases">
        <title>Bacterial samples isolated from urine from healthy bovine heifers (Gyr breed).</title>
        <authorList>
            <person name="Giannattasio-Ferraz S."/>
            <person name="Maskeri L."/>
            <person name="Penido A."/>
            <person name="Barbosa-Stancioli E.F."/>
            <person name="Putonti C."/>
        </authorList>
    </citation>
    <scope>NUCLEOTIDE SEQUENCE [LARGE SCALE GENOMIC DNA]</scope>
    <source>
        <strain evidence="2 3">UFMG-H7</strain>
    </source>
</reference>
<dbReference type="PANTHER" id="PTHR10683">
    <property type="entry name" value="TRANSALDOLASE"/>
    <property type="match status" value="1"/>
</dbReference>
<dbReference type="Proteomes" id="UP000521358">
    <property type="component" value="Unassembled WGS sequence"/>
</dbReference>
<sequence>MYIDSANEKEIVEAFEYGIIKGVTTNPTILLKEKKERLKQIESILRINNTTLFVQILGDTSKEMMNDALFILNNFSKDNLILKIPITLEGLKVIKQLRNEKKEVKILGTVIYSANQGIAAGIAGVDFVAPYVNRMLVNSIDAYLEISKMKEYFSNHEINCQIMGASFKNANQVSEALISGADTVTVPLDILKQFASNDLAIHAVEVFNQHGKELNNINKMGNE</sequence>
<evidence type="ECO:0000313" key="3">
    <source>
        <dbReference type="Proteomes" id="UP000521358"/>
    </source>
</evidence>
<keyword evidence="1" id="KW-0704">Schiff base</keyword>
<evidence type="ECO:0000313" key="2">
    <source>
        <dbReference type="EMBL" id="NKC67396.1"/>
    </source>
</evidence>
<name>A0A7X6D7R0_9ENTE</name>
<dbReference type="PROSITE" id="PS00958">
    <property type="entry name" value="TRANSALDOLASE_2"/>
    <property type="match status" value="1"/>
</dbReference>
<organism evidence="2 3">
    <name type="scientific">Vagococcus fluvialis</name>
    <dbReference type="NCBI Taxonomy" id="2738"/>
    <lineage>
        <taxon>Bacteria</taxon>
        <taxon>Bacillati</taxon>
        <taxon>Bacillota</taxon>
        <taxon>Bacilli</taxon>
        <taxon>Lactobacillales</taxon>
        <taxon>Enterococcaceae</taxon>
        <taxon>Vagococcus</taxon>
    </lineage>
</organism>
<dbReference type="GO" id="GO:0005975">
    <property type="term" value="P:carbohydrate metabolic process"/>
    <property type="evidence" value="ECO:0007669"/>
    <property type="project" value="InterPro"/>
</dbReference>